<dbReference type="EMBL" id="CP014223">
    <property type="protein sequence ID" value="AMJ40280.1"/>
    <property type="molecule type" value="Genomic_DNA"/>
</dbReference>
<dbReference type="OrthoDB" id="1913818at2"/>
<dbReference type="Pfam" id="PF20548">
    <property type="entry name" value="DUF6762"/>
    <property type="match status" value="1"/>
</dbReference>
<dbReference type="RefSeq" id="WP_066047850.1">
    <property type="nucleotide sequence ID" value="NZ_CP014223.1"/>
</dbReference>
<reference evidence="2" key="4">
    <citation type="submission" date="2016-11" db="EMBL/GenBank/DDBJ databases">
        <authorList>
            <person name="Varghese N."/>
            <person name="Submissions S."/>
        </authorList>
    </citation>
    <scope>NUCLEOTIDE SEQUENCE</scope>
    <source>
        <strain evidence="2">DSM 1682</strain>
    </source>
</reference>
<gene>
    <name evidence="1" type="ORF">CPRO_06780</name>
    <name evidence="2" type="ORF">SAMN02745151_00799</name>
</gene>
<evidence type="ECO:0000313" key="4">
    <source>
        <dbReference type="Proteomes" id="UP000184204"/>
    </source>
</evidence>
<accession>A0A0X8VA78</accession>
<keyword evidence="3" id="KW-1185">Reference proteome</keyword>
<dbReference type="Proteomes" id="UP000184204">
    <property type="component" value="Unassembled WGS sequence"/>
</dbReference>
<dbReference type="InterPro" id="IPR046650">
    <property type="entry name" value="DUF6762"/>
</dbReference>
<dbReference type="Proteomes" id="UP000068026">
    <property type="component" value="Chromosome"/>
</dbReference>
<evidence type="ECO:0000313" key="1">
    <source>
        <dbReference type="EMBL" id="AMJ40280.1"/>
    </source>
</evidence>
<proteinExistence type="predicted"/>
<sequence>MDETVIVIMLKDNNTGFLEKELGSYSLSENAGMIYNIYGEDTEDGRRVVLRLTCDKEVEDWEYDAIFDYYETEALAGVTTHVAEEDGHFNPIWVVQFPYSDVHEEMENAITNILEIHKKELLSVYDAIADKKDDYSEE</sequence>
<protein>
    <submittedName>
        <fullName evidence="2">Uncharacterized protein</fullName>
    </submittedName>
</protein>
<organism evidence="2 4">
    <name type="scientific">Anaerotignum propionicum DSM 1682</name>
    <dbReference type="NCBI Taxonomy" id="991789"/>
    <lineage>
        <taxon>Bacteria</taxon>
        <taxon>Bacillati</taxon>
        <taxon>Bacillota</taxon>
        <taxon>Clostridia</taxon>
        <taxon>Lachnospirales</taxon>
        <taxon>Anaerotignaceae</taxon>
        <taxon>Anaerotignum</taxon>
    </lineage>
</organism>
<reference evidence="3" key="2">
    <citation type="submission" date="2016-01" db="EMBL/GenBank/DDBJ databases">
        <authorList>
            <person name="Poehlein A."/>
            <person name="Schlien K."/>
            <person name="Gottschalk G."/>
            <person name="Buckel W."/>
            <person name="Daniel R."/>
        </authorList>
    </citation>
    <scope>NUCLEOTIDE SEQUENCE [LARGE SCALE GENOMIC DNA]</scope>
    <source>
        <strain evidence="3">X2</strain>
    </source>
</reference>
<dbReference type="AlphaFoldDB" id="A0A0X8VA78"/>
<evidence type="ECO:0000313" key="2">
    <source>
        <dbReference type="EMBL" id="SHE45925.1"/>
    </source>
</evidence>
<name>A0A0X8VA78_ANAPI</name>
<reference evidence="1 3" key="1">
    <citation type="journal article" date="2016" name="Genome Announc.">
        <title>Complete Genome Sequence of the Amino Acid-Fermenting Clostridium propionicum X2 (DSM 1682).</title>
        <authorList>
            <person name="Poehlein A."/>
            <person name="Schlien K."/>
            <person name="Chowdhury N.P."/>
            <person name="Gottschalk G."/>
            <person name="Buckel W."/>
            <person name="Daniel R."/>
        </authorList>
    </citation>
    <scope>NUCLEOTIDE SEQUENCE [LARGE SCALE GENOMIC DNA]</scope>
    <source>
        <strain evidence="1 3">X2</strain>
    </source>
</reference>
<reference evidence="4" key="3">
    <citation type="submission" date="2016-11" db="EMBL/GenBank/DDBJ databases">
        <authorList>
            <person name="Jaros S."/>
            <person name="Januszkiewicz K."/>
            <person name="Wedrychowicz H."/>
        </authorList>
    </citation>
    <scope>NUCLEOTIDE SEQUENCE [LARGE SCALE GENOMIC DNA]</scope>
    <source>
        <strain evidence="4">DSM 1682</strain>
    </source>
</reference>
<dbReference type="KEGG" id="cpro:CPRO_06780"/>
<evidence type="ECO:0000313" key="3">
    <source>
        <dbReference type="Proteomes" id="UP000068026"/>
    </source>
</evidence>
<dbReference type="EMBL" id="FQUA01000002">
    <property type="protein sequence ID" value="SHE45925.1"/>
    <property type="molecule type" value="Genomic_DNA"/>
</dbReference>